<feature type="compositionally biased region" description="Basic and acidic residues" evidence="3">
    <location>
        <begin position="32"/>
        <end position="45"/>
    </location>
</feature>
<dbReference type="Pfam" id="PF14945">
    <property type="entry name" value="LLC1"/>
    <property type="match status" value="1"/>
</dbReference>
<keyword evidence="2" id="KW-0175">Coiled coil</keyword>
<feature type="domain" description="E3 ubiquitin ligase UBR4 C-terminal" evidence="4">
    <location>
        <begin position="371"/>
        <end position="1029"/>
    </location>
</feature>
<keyword evidence="1" id="KW-0863">Zinc-finger</keyword>
<feature type="compositionally biased region" description="Low complexity" evidence="3">
    <location>
        <begin position="46"/>
        <end position="61"/>
    </location>
</feature>
<name>A0A0V0QZX8_PSEPJ</name>
<evidence type="ECO:0000313" key="6">
    <source>
        <dbReference type="Proteomes" id="UP000054937"/>
    </source>
</evidence>
<evidence type="ECO:0000256" key="2">
    <source>
        <dbReference type="SAM" id="Coils"/>
    </source>
</evidence>
<feature type="domain" description="E3 ubiquitin ligase UBR4 C-terminal" evidence="4">
    <location>
        <begin position="274"/>
        <end position="347"/>
    </location>
</feature>
<evidence type="ECO:0000256" key="1">
    <source>
        <dbReference type="PROSITE-ProRule" id="PRU01388"/>
    </source>
</evidence>
<gene>
    <name evidence="5" type="ORF">PPERSA_10251</name>
</gene>
<dbReference type="EMBL" id="LDAU01000078">
    <property type="protein sequence ID" value="KRX07863.1"/>
    <property type="molecule type" value="Genomic_DNA"/>
</dbReference>
<accession>A0A0V0QZX8</accession>
<organism evidence="5 6">
    <name type="scientific">Pseudocohnilembus persalinus</name>
    <name type="common">Ciliate</name>
    <dbReference type="NCBI Taxonomy" id="266149"/>
    <lineage>
        <taxon>Eukaryota</taxon>
        <taxon>Sar</taxon>
        <taxon>Alveolata</taxon>
        <taxon>Ciliophora</taxon>
        <taxon>Intramacronucleata</taxon>
        <taxon>Oligohymenophorea</taxon>
        <taxon>Scuticociliatia</taxon>
        <taxon>Philasterida</taxon>
        <taxon>Pseudocohnilembidae</taxon>
        <taxon>Pseudocohnilembus</taxon>
    </lineage>
</organism>
<comment type="caution">
    <text evidence="5">The sequence shown here is derived from an EMBL/GenBank/DDBJ whole genome shotgun (WGS) entry which is preliminary data.</text>
</comment>
<dbReference type="InParanoid" id="A0A0V0QZX8"/>
<feature type="region of interest" description="Disordered" evidence="3">
    <location>
        <begin position="1179"/>
        <end position="1201"/>
    </location>
</feature>
<evidence type="ECO:0000259" key="4">
    <source>
        <dbReference type="Pfam" id="PF13764"/>
    </source>
</evidence>
<feature type="region of interest" description="UBR4 E3 catalytic module" evidence="1">
    <location>
        <begin position="547"/>
        <end position="808"/>
    </location>
</feature>
<reference evidence="5 6" key="1">
    <citation type="journal article" date="2015" name="Sci. Rep.">
        <title>Genome of the facultative scuticociliatosis pathogen Pseudocohnilembus persalinus provides insight into its virulence through horizontal gene transfer.</title>
        <authorList>
            <person name="Xiong J."/>
            <person name="Wang G."/>
            <person name="Cheng J."/>
            <person name="Tian M."/>
            <person name="Pan X."/>
            <person name="Warren A."/>
            <person name="Jiang C."/>
            <person name="Yuan D."/>
            <person name="Miao W."/>
        </authorList>
    </citation>
    <scope>NUCLEOTIDE SEQUENCE [LARGE SCALE GENOMIC DNA]</scope>
    <source>
        <strain evidence="5">36N120E</strain>
    </source>
</reference>
<keyword evidence="1" id="KW-0862">Zinc</keyword>
<evidence type="ECO:0000313" key="5">
    <source>
        <dbReference type="EMBL" id="KRX07863.1"/>
    </source>
</evidence>
<proteinExistence type="inferred from homology"/>
<feature type="compositionally biased region" description="Basic and acidic residues" evidence="3">
    <location>
        <begin position="1"/>
        <end position="24"/>
    </location>
</feature>
<sequence length="1201" mass="141118">MEIEENQKLEQEKQQEQQEKEKMMLENYKMQENQEQKQDEQKEFQKQTMDSQKQQQINQNQNQQKKLDFSEILGQFFAKIKQELKKGFKSEQIQGLEQKLIKFNEGYCINIFTKIMSTMLKDHHILDEFKKGQKEFRSDIIKCVIIIVNMKKKTNSNCQQILTNFQDIFHILTNEKQEDKMDLLRDLVKILGSDSIGMNAQNFLLKQIFNMVLPKNNYEEIKINLSLHPTQTEYMPKPVQISCRAKEIGKYMKDALEVLKKDKSIQSQLQGLDLDLLVSNKIIANLDLKIQTVYKKVFLKSYHNQKLAGFQNQDKLPVMKIIYKGRGIDGEAQEEQIDNLVDDEEQNTIQLCQIFSENISGEYIPDIKVGEDNEFIEKLLALIDEMLNNGDKQTLQHRVQMRKKSESLENNINLNQIAKKSIRDIEFVFKFIKQLEENKVSKEYVDKKTTEFNRLLPLLTYNLELPSKHLINKFKDSLNFLDNTHILDKKSKIHRFIDMLEYVPEYYSTFKTQIINQDIIKQCVQQFNNLIPHDQEIDQEQLEKNKETIQAILKFFYCLLKGSEKIQKVLNQSQIFQKIIKLAEPSIKVQNIGKISESIIKYITDENSIVDKEVYQKVNDIQLNLKKEKQRKALEKQKKKQQALKAKAMNIKNKFSHFLLDEEKELSICKICKEGYNTQKEQLLGIYVYMVDDGEFYEIDNFFQVIDEYLKQSQDQNQNVSSLQVFDNIKILQKGLSSVSSMNFIHFDCHNNAVQQYLNQNNNRGKTEWEAAQASNPDTLCNNLFPIKGKVISQEKFNEGVKKYVDALYNDRKIQQFTDILRISKRNCTNNFTTVWVMLMDISELIKKMIVNQEIFKQYSTAIQYNMEYFVNMFGSINYLISITTQKIENLKKIKDSLISLGKMKGINDHLSFQFLFFILVQSLFVLNYKEWRDNLQNFVSLIAQNFGVKSDNLDPNSEHVENIQNLKRFNYLIQLLCFMDYCFTHVHQNIQVNDQNDLNKLLSDSICEQTHVVIQKLQALIKDLKFEFPIEVSFKSYLKKLNLDTQHDQQIQMNKGQQPAAGGKFVKNCDAVADDRNWIARIDNEMNCTHSWQKDWGFLAGGTNNLDIENATKPYSVQEQIDKIQQQIEDLNQNKKLETTSREYGKGSTLERFQTGSYNIHKNSDLRPLERRLPKGWTKKPLKIGDDPYDPLTKMYGKKK</sequence>
<dbReference type="Pfam" id="PF13764">
    <property type="entry name" value="E3_UbLigase_R4"/>
    <property type="match status" value="2"/>
</dbReference>
<dbReference type="GO" id="GO:0008270">
    <property type="term" value="F:zinc ion binding"/>
    <property type="evidence" value="ECO:0007669"/>
    <property type="project" value="UniProtKB-KW"/>
</dbReference>
<dbReference type="AlphaFoldDB" id="A0A0V0QZX8"/>
<keyword evidence="6" id="KW-1185">Reference proteome</keyword>
<comment type="similarity">
    <text evidence="1">Belongs to the UBR4 family.</text>
</comment>
<feature type="region of interest" description="Disordered" evidence="3">
    <location>
        <begin position="1"/>
        <end position="61"/>
    </location>
</feature>
<dbReference type="PANTHER" id="PTHR21725">
    <property type="entry name" value="E3 UBIQUITIN-PROTEIN LIGASE UBR4"/>
    <property type="match status" value="1"/>
</dbReference>
<dbReference type="InterPro" id="IPR045189">
    <property type="entry name" value="UBR4-like"/>
</dbReference>
<keyword evidence="1" id="KW-0479">Metal-binding</keyword>
<dbReference type="Proteomes" id="UP000054937">
    <property type="component" value="Unassembled WGS sequence"/>
</dbReference>
<feature type="coiled-coil region" evidence="2">
    <location>
        <begin position="618"/>
        <end position="654"/>
    </location>
</feature>
<dbReference type="InterPro" id="IPR020339">
    <property type="entry name" value="C20orf85-like"/>
</dbReference>
<evidence type="ECO:0000256" key="3">
    <source>
        <dbReference type="SAM" id="MobiDB-lite"/>
    </source>
</evidence>
<dbReference type="PROSITE" id="PS52043">
    <property type="entry name" value="UBR4_E3"/>
    <property type="match status" value="1"/>
</dbReference>
<dbReference type="InterPro" id="IPR025704">
    <property type="entry name" value="E3_Ub_ligase_UBR4_C"/>
</dbReference>
<dbReference type="PANTHER" id="PTHR21725:SF1">
    <property type="entry name" value="E3 UBIQUITIN-PROTEIN LIGASE UBR4"/>
    <property type="match status" value="1"/>
</dbReference>
<protein>
    <recommendedName>
        <fullName evidence="4">E3 ubiquitin ligase UBR4 C-terminal domain-containing protein</fullName>
    </recommendedName>
</protein>
<dbReference type="OrthoDB" id="283176at2759"/>